<dbReference type="PROSITE" id="PS50003">
    <property type="entry name" value="PH_DOMAIN"/>
    <property type="match status" value="1"/>
</dbReference>
<feature type="domain" description="Kinesin motor" evidence="16">
    <location>
        <begin position="91"/>
        <end position="437"/>
    </location>
</feature>
<dbReference type="Pfam" id="PF00169">
    <property type="entry name" value="PH"/>
    <property type="match status" value="1"/>
</dbReference>
<dbReference type="FunFam" id="2.60.200.20:FF:000001">
    <property type="entry name" value="Kinesin family member 1B"/>
    <property type="match status" value="1"/>
</dbReference>
<feature type="region of interest" description="Disordered" evidence="13">
    <location>
        <begin position="861"/>
        <end position="881"/>
    </location>
</feature>
<evidence type="ECO:0000313" key="17">
    <source>
        <dbReference type="EMBL" id="KZS06000.1"/>
    </source>
</evidence>
<comment type="caution">
    <text evidence="17">The sequence shown here is derived from an EMBL/GenBank/DDBJ whole genome shotgun (WGS) entry which is preliminary data.</text>
</comment>
<keyword evidence="7 12" id="KW-0175">Coiled coil</keyword>
<dbReference type="OrthoDB" id="3176171at2759"/>
<feature type="region of interest" description="Disordered" evidence="13">
    <location>
        <begin position="1562"/>
        <end position="1595"/>
    </location>
</feature>
<comment type="subcellular location">
    <subcellularLocation>
        <location evidence="1">Cytoplasm</location>
        <location evidence="1">Cytoskeleton</location>
    </subcellularLocation>
</comment>
<evidence type="ECO:0000256" key="1">
    <source>
        <dbReference type="ARBA" id="ARBA00004245"/>
    </source>
</evidence>
<feature type="region of interest" description="Disordered" evidence="13">
    <location>
        <begin position="1035"/>
        <end position="1088"/>
    </location>
</feature>
<dbReference type="GO" id="GO:0051222">
    <property type="term" value="P:positive regulation of protein transport"/>
    <property type="evidence" value="ECO:0007669"/>
    <property type="project" value="UniProtKB-ARBA"/>
</dbReference>
<dbReference type="InterPro" id="IPR019821">
    <property type="entry name" value="Kinesin_motor_CS"/>
</dbReference>
<keyword evidence="5 11" id="KW-0547">Nucleotide-binding</keyword>
<evidence type="ECO:0000259" key="15">
    <source>
        <dbReference type="PROSITE" id="PS50003"/>
    </source>
</evidence>
<dbReference type="GO" id="GO:0021700">
    <property type="term" value="P:developmental maturation"/>
    <property type="evidence" value="ECO:0007669"/>
    <property type="project" value="UniProtKB-ARBA"/>
</dbReference>
<dbReference type="EMBL" id="LRGB01002849">
    <property type="protein sequence ID" value="KZS06000.1"/>
    <property type="molecule type" value="Genomic_DNA"/>
</dbReference>
<dbReference type="PANTHER" id="PTHR47117:SF10">
    <property type="entry name" value="KINESIN-LIKE PROTEIN KIF1B"/>
    <property type="match status" value="1"/>
</dbReference>
<feature type="chain" id="PRO_5007852066" description="Kinesin-like protein unc-104" evidence="14">
    <location>
        <begin position="20"/>
        <end position="1825"/>
    </location>
</feature>
<evidence type="ECO:0000256" key="4">
    <source>
        <dbReference type="ARBA" id="ARBA00022701"/>
    </source>
</evidence>
<evidence type="ECO:0000256" key="10">
    <source>
        <dbReference type="ARBA" id="ARBA00056070"/>
    </source>
</evidence>
<dbReference type="SUPFAM" id="SSF49879">
    <property type="entry name" value="SMAD/FHA domain"/>
    <property type="match status" value="1"/>
</dbReference>
<feature type="region of interest" description="Disordered" evidence="13">
    <location>
        <begin position="476"/>
        <end position="505"/>
    </location>
</feature>
<dbReference type="PROSITE" id="PS00411">
    <property type="entry name" value="KINESIN_MOTOR_1"/>
    <property type="match status" value="1"/>
</dbReference>
<dbReference type="SUPFAM" id="SSF52540">
    <property type="entry name" value="P-loop containing nucleoside triphosphate hydrolases"/>
    <property type="match status" value="1"/>
</dbReference>
<dbReference type="GO" id="GO:0003777">
    <property type="term" value="F:microtubule motor activity"/>
    <property type="evidence" value="ECO:0007669"/>
    <property type="project" value="InterPro"/>
</dbReference>
<sequence>MGSFFIVIIIYLFSQKKKAGEGQTAQVGAYDRYRRVTEQLFGDERFFRVEYSRGTVSIGLSPQVAAGTCVEPWTVIVSSLIAAVNQANMSSVKVAVRVRPFNSREINRDSKCIIEMVDNTTIITNPKVPAGSKEASKSFNFDYSYWSHDPQDSNFAPQINVYKDIGEEMLDHAFEGYNVCIFAYGQTGAGKSFTMMGKQEEGQEGIIPQLCMDLFGRINSDTNEDIQYSVEVSYMEIYCERVRDLLNPKNKNNLRVREHPLLGPYVEDLSKLAVTCFDDINELIDEGNKARTVAATNMNETSSRSHAVFTLIFTQRRFDQTTSLSTEKVSKISLVDLAGSERADATGAKGTRLKEGANINKSLTTLGKVISALAEIAMKKKKKGDHIPYRDSVLTWLLRENLGGNSKTAMIAAISPADINYEETLSTLRYADRAKQIVCKAVVNEDANAKLIRELKEEISRLRELLRVEGIDVEEENRAENGGQGQTGTASVGEPQRPRLASVPSRAEDAVDQLQENEKLIAELNETWEDKLKRTEMIRLQREAVFAEMGVAVKEDGDTVGVFSPKKTPHLVNLNEDPFMSECLLYYIKDGITRVGSTDASIPQDIQLCGPHILSEHCIFENREGLVLMAPAPDALCYVNGRVITEPVLLRTGNRVILGKHHVFRFNHPGQPREASAKSASRSPAETPVLLENVDWNFAQIELLEKQGIDLKLEMEQRLMVLEELHRKEKEEADQLFAEQRKNYEAQIDALQRKVEEQTMTMSLYSTCTSDDAIDDAIFVNPLFEAECCWTDRQYQMAAWGYHKWKFHQFTSLRDDLWGNAVFLKEANAISVELRKRVTFQFILLTDTAYSPLPRELQDQHHVVASSPSSTPSSHRICDPWSQESGRRTIVAVEVQDNQNGAVHYWSLTKLRQRLELMREMCRNEAEKSPSQSPGSAPASQNQSVDNSTISGNDPFYDRFPWFRLVGRAFVLLGSLLYPVPLVHNVPIVNEKGDVRGYLRVAVQAVLDDENGDYSSGVKQSARISFAERNREKSQTFSHYLDDQQTKEAEGEEEKCRRVVEGHGRGEDSSGLESSSQDEQLNSGENDVGKDVESVLAGHLSVGRDFTFRITILHAVNIPTEYSDIFCQFHFVHHQDEAFSTEPIRNNSANRGNGAPLSFYHVQNITVKVTKTFVDYLRSQPLVLEVYGHLQQSLSRDRAVNSVGLQSSGSRLPPKRMLPPLLPVSQPLRSTKFGLLPPSPTCQVDAKHDLLVWVEILELASSGEYLPVMVERNPDLPCRSEFILRQGLQRRIRITLVHEVTEELNWNDVRELVVGRIRTGAECDNVDEIYENDMSVVSLGLFPGEVLEFPGDTRHFYRFEAAWDSSLHNSVLLNRVTPSGEHIYLTMSAYVQLDNCEQLSVITKDLCVTILGRDARTGTRTIKQFFRGNRHSESTRMSGIYEVLMRRVSGHGNGNGAGSPGIQRRQRRVMDTSACYVRGEENLDGWRPRGDSLIFDHQWELEKLSRLEAVGRTRYWLLLRERLGLDGKTNAAASSKLLRSVGQDITKSEKEMCNMMAKAHTTEVIKSPSAPPSPPSVPLAGNRPDGIDPYQPWQMTDREREISTKYINLIQGKRIRKDPSLLSLTPLDGSNNIMANNSNPLSPETPSGNGPVLYIPSPGQESRAFIPNASYTVDPQASSASNNNCFVADIEEVRVSPVVSRRGLLSVLEKGALGWVRRWVVVRRPYVLLYKDEKDCIERGVINLSTAIVEYSEDQEDVGMVNVFSVITKHRQYLMQTPSDKELYDWLYAMNPLLAGQIRSRLARCQPGVAPPNKLVASTLPLAAN</sequence>
<dbReference type="Gene3D" id="2.60.200.20">
    <property type="match status" value="1"/>
</dbReference>
<dbReference type="PROSITE" id="PS50067">
    <property type="entry name" value="KINESIN_MOTOR_2"/>
    <property type="match status" value="1"/>
</dbReference>
<dbReference type="PANTHER" id="PTHR47117">
    <property type="entry name" value="STAR-RELATED LIPID TRANSFER PROTEIN 9"/>
    <property type="match status" value="1"/>
</dbReference>
<evidence type="ECO:0000256" key="12">
    <source>
        <dbReference type="SAM" id="Coils"/>
    </source>
</evidence>
<dbReference type="GO" id="GO:0010975">
    <property type="term" value="P:regulation of neuron projection development"/>
    <property type="evidence" value="ECO:0007669"/>
    <property type="project" value="UniProtKB-ARBA"/>
</dbReference>
<dbReference type="GO" id="GO:0005524">
    <property type="term" value="F:ATP binding"/>
    <property type="evidence" value="ECO:0007669"/>
    <property type="project" value="UniProtKB-UniRule"/>
</dbReference>
<dbReference type="InterPro" id="IPR001849">
    <property type="entry name" value="PH_domain"/>
</dbReference>
<feature type="domain" description="PH" evidence="15">
    <location>
        <begin position="1698"/>
        <end position="1795"/>
    </location>
</feature>
<feature type="compositionally biased region" description="Polar residues" evidence="13">
    <location>
        <begin position="1071"/>
        <end position="1085"/>
    </location>
</feature>
<dbReference type="FunFam" id="2.30.29.30:FF:000204">
    <property type="entry name" value="kinesin-like protein unc-104 isoform X6"/>
    <property type="match status" value="1"/>
</dbReference>
<dbReference type="GO" id="GO:0005874">
    <property type="term" value="C:microtubule"/>
    <property type="evidence" value="ECO:0007669"/>
    <property type="project" value="UniProtKB-KW"/>
</dbReference>
<dbReference type="InterPro" id="IPR011993">
    <property type="entry name" value="PH-like_dom_sf"/>
</dbReference>
<evidence type="ECO:0000256" key="6">
    <source>
        <dbReference type="ARBA" id="ARBA00022840"/>
    </source>
</evidence>
<dbReference type="GO" id="GO:0040012">
    <property type="term" value="P:regulation of locomotion"/>
    <property type="evidence" value="ECO:0007669"/>
    <property type="project" value="UniProtKB-ARBA"/>
</dbReference>
<name>A0A164NJ38_9CRUS</name>
<dbReference type="InterPro" id="IPR036961">
    <property type="entry name" value="Kinesin_motor_dom_sf"/>
</dbReference>
<evidence type="ECO:0000256" key="14">
    <source>
        <dbReference type="SAM" id="SignalP"/>
    </source>
</evidence>
<dbReference type="GO" id="GO:0008017">
    <property type="term" value="F:microtubule binding"/>
    <property type="evidence" value="ECO:0007669"/>
    <property type="project" value="InterPro"/>
</dbReference>
<dbReference type="GO" id="GO:0016192">
    <property type="term" value="P:vesicle-mediated transport"/>
    <property type="evidence" value="ECO:0007669"/>
    <property type="project" value="UniProtKB-ARBA"/>
</dbReference>
<dbReference type="Gene3D" id="6.10.250.2520">
    <property type="match status" value="1"/>
</dbReference>
<feature type="compositionally biased region" description="Low complexity" evidence="13">
    <location>
        <begin position="929"/>
        <end position="944"/>
    </location>
</feature>
<dbReference type="InterPro" id="IPR022164">
    <property type="entry name" value="Kinesin-like"/>
</dbReference>
<dbReference type="GO" id="GO:0030425">
    <property type="term" value="C:dendrite"/>
    <property type="evidence" value="ECO:0007669"/>
    <property type="project" value="UniProtKB-ARBA"/>
</dbReference>
<dbReference type="GO" id="GO:0008582">
    <property type="term" value="P:regulation of synaptic assembly at neuromuscular junction"/>
    <property type="evidence" value="ECO:0007669"/>
    <property type="project" value="UniProtKB-ARBA"/>
</dbReference>
<keyword evidence="14" id="KW-0732">Signal</keyword>
<feature type="region of interest" description="Disordered" evidence="13">
    <location>
        <begin position="923"/>
        <end position="950"/>
    </location>
</feature>
<dbReference type="InterPro" id="IPR027417">
    <property type="entry name" value="P-loop_NTPase"/>
</dbReference>
<feature type="compositionally biased region" description="Basic and acidic residues" evidence="13">
    <location>
        <begin position="1035"/>
        <end position="1068"/>
    </location>
</feature>
<evidence type="ECO:0000256" key="13">
    <source>
        <dbReference type="SAM" id="MobiDB-lite"/>
    </source>
</evidence>
<dbReference type="InterPro" id="IPR001752">
    <property type="entry name" value="Kinesin_motor_dom"/>
</dbReference>
<keyword evidence="3" id="KW-0963">Cytoplasm</keyword>
<dbReference type="GO" id="GO:0051960">
    <property type="term" value="P:regulation of nervous system development"/>
    <property type="evidence" value="ECO:0007669"/>
    <property type="project" value="UniProtKB-ARBA"/>
</dbReference>
<dbReference type="Pfam" id="PF12423">
    <property type="entry name" value="KIF1B"/>
    <property type="match status" value="1"/>
</dbReference>
<dbReference type="Pfam" id="PF00498">
    <property type="entry name" value="FHA"/>
    <property type="match status" value="1"/>
</dbReference>
<feature type="coiled-coil region" evidence="12">
    <location>
        <begin position="712"/>
        <end position="761"/>
    </location>
</feature>
<evidence type="ECO:0000256" key="5">
    <source>
        <dbReference type="ARBA" id="ARBA00022741"/>
    </source>
</evidence>
<reference evidence="17 18" key="1">
    <citation type="submission" date="2016-03" db="EMBL/GenBank/DDBJ databases">
        <title>EvidentialGene: Evidence-directed Construction of Genes on Genomes.</title>
        <authorList>
            <person name="Gilbert D.G."/>
            <person name="Choi J.-H."/>
            <person name="Mockaitis K."/>
            <person name="Colbourne J."/>
            <person name="Pfrender M."/>
        </authorList>
    </citation>
    <scope>NUCLEOTIDE SEQUENCE [LARGE SCALE GENOMIC DNA]</scope>
    <source>
        <strain evidence="17 18">Xinb3</strain>
        <tissue evidence="17">Complete organism</tissue>
    </source>
</reference>
<dbReference type="Pfam" id="PF12473">
    <property type="entry name" value="DUF3694"/>
    <property type="match status" value="1"/>
</dbReference>
<dbReference type="GO" id="GO:1904115">
    <property type="term" value="C:axon cytoplasm"/>
    <property type="evidence" value="ECO:0007669"/>
    <property type="project" value="GOC"/>
</dbReference>
<evidence type="ECO:0000256" key="3">
    <source>
        <dbReference type="ARBA" id="ARBA00022490"/>
    </source>
</evidence>
<evidence type="ECO:0000256" key="2">
    <source>
        <dbReference type="ARBA" id="ARBA00020751"/>
    </source>
</evidence>
<dbReference type="SMART" id="SM00129">
    <property type="entry name" value="KISc"/>
    <property type="match status" value="1"/>
</dbReference>
<dbReference type="PRINTS" id="PR00380">
    <property type="entry name" value="KINESINHEAVY"/>
</dbReference>
<proteinExistence type="inferred from homology"/>
<dbReference type="Pfam" id="PF00225">
    <property type="entry name" value="Kinesin"/>
    <property type="match status" value="1"/>
</dbReference>
<dbReference type="InterPro" id="IPR008984">
    <property type="entry name" value="SMAD_FHA_dom_sf"/>
</dbReference>
<dbReference type="InterPro" id="IPR022140">
    <property type="entry name" value="Kinesin-like_KIF1-typ"/>
</dbReference>
<feature type="signal peptide" evidence="14">
    <location>
        <begin position="1"/>
        <end position="19"/>
    </location>
</feature>
<evidence type="ECO:0000256" key="7">
    <source>
        <dbReference type="ARBA" id="ARBA00023054"/>
    </source>
</evidence>
<feature type="binding site" evidence="11">
    <location>
        <begin position="185"/>
        <end position="192"/>
    </location>
    <ligand>
        <name>ATP</name>
        <dbReference type="ChEBI" id="CHEBI:30616"/>
    </ligand>
</feature>
<dbReference type="CDD" id="cd01233">
    <property type="entry name" value="PH_KIFIA_KIFIB"/>
    <property type="match status" value="1"/>
</dbReference>
<organism evidence="17 18">
    <name type="scientific">Daphnia magna</name>
    <dbReference type="NCBI Taxonomy" id="35525"/>
    <lineage>
        <taxon>Eukaryota</taxon>
        <taxon>Metazoa</taxon>
        <taxon>Ecdysozoa</taxon>
        <taxon>Arthropoda</taxon>
        <taxon>Crustacea</taxon>
        <taxon>Branchiopoda</taxon>
        <taxon>Diplostraca</taxon>
        <taxon>Cladocera</taxon>
        <taxon>Anomopoda</taxon>
        <taxon>Daphniidae</taxon>
        <taxon>Daphnia</taxon>
    </lineage>
</organism>
<evidence type="ECO:0000313" key="18">
    <source>
        <dbReference type="Proteomes" id="UP000076858"/>
    </source>
</evidence>
<dbReference type="Gene3D" id="2.30.29.30">
    <property type="entry name" value="Pleckstrin-homology domain (PH domain)/Phosphotyrosine-binding domain (PTB)"/>
    <property type="match status" value="1"/>
</dbReference>
<comment type="function">
    <text evidence="10">Required for presynaptic maturation, has a role in axonal transport of dense-core vesicles carrying synaptic vesicle precursors, components required for the morphological transformation of axonal growth cones to mature boutons.</text>
</comment>
<dbReference type="CDD" id="cd01365">
    <property type="entry name" value="KISc_KIF1A_KIF1B"/>
    <property type="match status" value="1"/>
</dbReference>
<dbReference type="Pfam" id="PF16183">
    <property type="entry name" value="Kinesin_assoc"/>
    <property type="match status" value="1"/>
</dbReference>
<dbReference type="SUPFAM" id="SSF50729">
    <property type="entry name" value="PH domain-like"/>
    <property type="match status" value="1"/>
</dbReference>
<dbReference type="STRING" id="35525.A0A164NJ38"/>
<keyword evidence="6 11" id="KW-0067">ATP-binding</keyword>
<dbReference type="Proteomes" id="UP000076858">
    <property type="component" value="Unassembled WGS sequence"/>
</dbReference>
<dbReference type="InterPro" id="IPR000253">
    <property type="entry name" value="FHA_dom"/>
</dbReference>
<dbReference type="InterPro" id="IPR049780">
    <property type="entry name" value="PH_KIFIA_KIFIB"/>
</dbReference>
<dbReference type="FunFam" id="3.40.850.10:FF:000004">
    <property type="entry name" value="Kinesin-like protein isoform 2"/>
    <property type="match status" value="1"/>
</dbReference>
<dbReference type="SMART" id="SM00233">
    <property type="entry name" value="PH"/>
    <property type="match status" value="1"/>
</dbReference>
<keyword evidence="9" id="KW-0206">Cytoskeleton</keyword>
<dbReference type="GO" id="GO:0048490">
    <property type="term" value="P:anterograde synaptic vesicle transport"/>
    <property type="evidence" value="ECO:0007669"/>
    <property type="project" value="UniProtKB-ARBA"/>
</dbReference>
<dbReference type="Gene3D" id="3.40.850.10">
    <property type="entry name" value="Kinesin motor domain"/>
    <property type="match status" value="1"/>
</dbReference>
<dbReference type="GO" id="GO:0098793">
    <property type="term" value="C:presynapse"/>
    <property type="evidence" value="ECO:0007669"/>
    <property type="project" value="UniProtKB-ARBA"/>
</dbReference>
<dbReference type="CDD" id="cd22705">
    <property type="entry name" value="FHA_KIF1"/>
    <property type="match status" value="1"/>
</dbReference>
<gene>
    <name evidence="17" type="ORF">APZ42_030475</name>
</gene>
<protein>
    <recommendedName>
        <fullName evidence="2">Kinesin-like protein unc-104</fullName>
    </recommendedName>
</protein>
<evidence type="ECO:0000259" key="16">
    <source>
        <dbReference type="PROSITE" id="PS50067"/>
    </source>
</evidence>
<dbReference type="InterPro" id="IPR032405">
    <property type="entry name" value="Kinesin_assoc"/>
</dbReference>
<evidence type="ECO:0000256" key="8">
    <source>
        <dbReference type="ARBA" id="ARBA00023175"/>
    </source>
</evidence>
<keyword evidence="4" id="KW-0493">Microtubule</keyword>
<keyword evidence="18" id="KW-1185">Reference proteome</keyword>
<evidence type="ECO:0000256" key="11">
    <source>
        <dbReference type="PROSITE-ProRule" id="PRU00283"/>
    </source>
</evidence>
<keyword evidence="8 11" id="KW-0505">Motor protein</keyword>
<comment type="similarity">
    <text evidence="11">Belongs to the TRAFAC class myosin-kinesin ATPase superfamily. Kinesin family.</text>
</comment>
<evidence type="ECO:0000256" key="9">
    <source>
        <dbReference type="ARBA" id="ARBA00023212"/>
    </source>
</evidence>
<accession>A0A164NJ38</accession>